<dbReference type="PANTHER" id="PTHR43124">
    <property type="entry name" value="PURINE EFFLUX PUMP PBUE"/>
    <property type="match status" value="1"/>
</dbReference>
<evidence type="ECO:0000259" key="8">
    <source>
        <dbReference type="PROSITE" id="PS50850"/>
    </source>
</evidence>
<keyword evidence="10" id="KW-1185">Reference proteome</keyword>
<feature type="domain" description="Major facilitator superfamily (MFS) profile" evidence="8">
    <location>
        <begin position="24"/>
        <end position="411"/>
    </location>
</feature>
<evidence type="ECO:0000256" key="7">
    <source>
        <dbReference type="SAM" id="Phobius"/>
    </source>
</evidence>
<evidence type="ECO:0000256" key="4">
    <source>
        <dbReference type="ARBA" id="ARBA00022989"/>
    </source>
</evidence>
<evidence type="ECO:0000256" key="2">
    <source>
        <dbReference type="ARBA" id="ARBA00022475"/>
    </source>
</evidence>
<feature type="transmembrane region" description="Helical" evidence="7">
    <location>
        <begin position="181"/>
        <end position="202"/>
    </location>
</feature>
<feature type="transmembrane region" description="Helical" evidence="7">
    <location>
        <begin position="120"/>
        <end position="140"/>
    </location>
</feature>
<dbReference type="Gene3D" id="1.20.1250.20">
    <property type="entry name" value="MFS general substrate transporter like domains"/>
    <property type="match status" value="2"/>
</dbReference>
<comment type="caution">
    <text evidence="9">The sequence shown here is derived from an EMBL/GenBank/DDBJ whole genome shotgun (WGS) entry which is preliminary data.</text>
</comment>
<feature type="transmembrane region" description="Helical" evidence="7">
    <location>
        <begin position="25"/>
        <end position="45"/>
    </location>
</feature>
<evidence type="ECO:0000256" key="5">
    <source>
        <dbReference type="ARBA" id="ARBA00023136"/>
    </source>
</evidence>
<dbReference type="GO" id="GO:0022857">
    <property type="term" value="F:transmembrane transporter activity"/>
    <property type="evidence" value="ECO:0007669"/>
    <property type="project" value="InterPro"/>
</dbReference>
<dbReference type="GO" id="GO:0005886">
    <property type="term" value="C:plasma membrane"/>
    <property type="evidence" value="ECO:0007669"/>
    <property type="project" value="UniProtKB-SubCell"/>
</dbReference>
<keyword evidence="3 7" id="KW-0812">Transmembrane</keyword>
<protein>
    <submittedName>
        <fullName evidence="9">MFS transporter</fullName>
    </submittedName>
</protein>
<feature type="transmembrane region" description="Helical" evidence="7">
    <location>
        <begin position="387"/>
        <end position="406"/>
    </location>
</feature>
<reference evidence="9 10" key="1">
    <citation type="submission" date="2021-06" db="EMBL/GenBank/DDBJ databases">
        <title>Halomicroarcula sp. a new haloarchaeum isolated from saline soil.</title>
        <authorList>
            <person name="Duran-Viseras A."/>
            <person name="Sanchez-Porro C."/>
            <person name="Ventosa A."/>
        </authorList>
    </citation>
    <scope>NUCLEOTIDE SEQUENCE [LARGE SCALE GENOMIC DNA]</scope>
    <source>
        <strain evidence="9 10">F13</strain>
    </source>
</reference>
<keyword evidence="5 7" id="KW-0472">Membrane</keyword>
<accession>A0AAW4PXK9</accession>
<feature type="transmembrane region" description="Helical" evidence="7">
    <location>
        <begin position="259"/>
        <end position="279"/>
    </location>
</feature>
<feature type="transmembrane region" description="Helical" evidence="7">
    <location>
        <begin position="357"/>
        <end position="380"/>
    </location>
</feature>
<feature type="transmembrane region" description="Helical" evidence="7">
    <location>
        <begin position="57"/>
        <end position="82"/>
    </location>
</feature>
<dbReference type="InterPro" id="IPR020846">
    <property type="entry name" value="MFS_dom"/>
</dbReference>
<evidence type="ECO:0000313" key="10">
    <source>
        <dbReference type="Proteomes" id="UP001430377"/>
    </source>
</evidence>
<dbReference type="PROSITE" id="PS50850">
    <property type="entry name" value="MFS"/>
    <property type="match status" value="1"/>
</dbReference>
<evidence type="ECO:0000256" key="6">
    <source>
        <dbReference type="SAM" id="MobiDB-lite"/>
    </source>
</evidence>
<dbReference type="InterPro" id="IPR036259">
    <property type="entry name" value="MFS_trans_sf"/>
</dbReference>
<dbReference type="RefSeq" id="WP_220620127.1">
    <property type="nucleotide sequence ID" value="NZ_RKLR01000012.1"/>
</dbReference>
<evidence type="ECO:0000256" key="3">
    <source>
        <dbReference type="ARBA" id="ARBA00022692"/>
    </source>
</evidence>
<feature type="transmembrane region" description="Helical" evidence="7">
    <location>
        <begin position="299"/>
        <end position="315"/>
    </location>
</feature>
<feature type="transmembrane region" description="Helical" evidence="7">
    <location>
        <begin position="322"/>
        <end position="345"/>
    </location>
</feature>
<keyword evidence="4 7" id="KW-1133">Transmembrane helix</keyword>
<dbReference type="InterPro" id="IPR050189">
    <property type="entry name" value="MFS_Efflux_Transporters"/>
</dbReference>
<dbReference type="InterPro" id="IPR011701">
    <property type="entry name" value="MFS"/>
</dbReference>
<dbReference type="EMBL" id="RKLR01000012">
    <property type="protein sequence ID" value="MBX0325260.1"/>
    <property type="molecule type" value="Genomic_DNA"/>
</dbReference>
<proteinExistence type="predicted"/>
<name>A0AAW4PXK9_9EURY</name>
<dbReference type="AlphaFoldDB" id="A0AAW4PXK9"/>
<gene>
    <name evidence="9" type="ORF">EGH21_19730</name>
</gene>
<dbReference type="PANTHER" id="PTHR43124:SF10">
    <property type="entry name" value="PURINE EFFLUX PUMP PBUE"/>
    <property type="match status" value="1"/>
</dbReference>
<dbReference type="SUPFAM" id="SSF103473">
    <property type="entry name" value="MFS general substrate transporter"/>
    <property type="match status" value="1"/>
</dbReference>
<feature type="transmembrane region" description="Helical" evidence="7">
    <location>
        <begin position="230"/>
        <end position="247"/>
    </location>
</feature>
<feature type="transmembrane region" description="Helical" evidence="7">
    <location>
        <begin position="94"/>
        <end position="113"/>
    </location>
</feature>
<sequence>MTSRLTTTQSEDATNSEPQQNHQSTWGLVVGASLISTGLAAYEIVPASVTPLIRDSLGIGPTIAGFLVGIMFGAAVVASLPAGAVLDRTDSRHAMALAVLTLVAAGTWGWFAGRQGDYRSLIASRALGGVAYVVVWNAGIDIVSRAANAENRATAVGIFTASGPIGFALGQGTGPLIAHRFGWPAIFVAFAGLTIVGLLLFWPASRGLGTTRGDAPSIQEFGAVLQNRNVWTVGLLGFLGYSLYLFVNSWGSSYLTAELGLSLAASGLLVAVFPAIGVVSRISSGLLSDRIFGGRRQPIVLGSFGVAAPLVLVFTRFRSLPLLIGLLVLTGFAVQLTLGLSFTYVREVVDSRVAATAVAFQTSVGLTGAFLAPIAGGVIVDIAGFDTAFLLAGVLAICGIAVAWVAPEPGGNSEAF</sequence>
<keyword evidence="2" id="KW-1003">Cell membrane</keyword>
<organism evidence="9 10">
    <name type="scientific">Haloarcula rubra</name>
    <dbReference type="NCBI Taxonomy" id="2487747"/>
    <lineage>
        <taxon>Archaea</taxon>
        <taxon>Methanobacteriati</taxon>
        <taxon>Methanobacteriota</taxon>
        <taxon>Stenosarchaea group</taxon>
        <taxon>Halobacteria</taxon>
        <taxon>Halobacteriales</taxon>
        <taxon>Haloarculaceae</taxon>
        <taxon>Haloarcula</taxon>
    </lineage>
</organism>
<comment type="subcellular location">
    <subcellularLocation>
        <location evidence="1">Cell membrane</location>
        <topology evidence="1">Multi-pass membrane protein</topology>
    </subcellularLocation>
</comment>
<feature type="region of interest" description="Disordered" evidence="6">
    <location>
        <begin position="1"/>
        <end position="22"/>
    </location>
</feature>
<evidence type="ECO:0000256" key="1">
    <source>
        <dbReference type="ARBA" id="ARBA00004651"/>
    </source>
</evidence>
<evidence type="ECO:0000313" key="9">
    <source>
        <dbReference type="EMBL" id="MBX0325260.1"/>
    </source>
</evidence>
<dbReference type="Pfam" id="PF07690">
    <property type="entry name" value="MFS_1"/>
    <property type="match status" value="1"/>
</dbReference>
<dbReference type="Proteomes" id="UP001430377">
    <property type="component" value="Unassembled WGS sequence"/>
</dbReference>